<sequence>MPERPNLYFGVLPDKYYDLSGAKIFRFNGEKLKSETIDVVHRTIINAVTSEIYESFPIKFDKKTRSENIAARASLPIFNLYDQELKNRCNWLILESKGKTGLVMEYLPRHQGNTIYYCYGASEPIKEFVKNVPLINASNENAQNGIKFVLNGLLFSKQTVNEMISPTDFTAGDSSQTTQIVMNSRNYHHPEKLTKISQSVRGSVGLHMRKLDIADAESVNQLSDTKISAERLSLGNHTGVFRDDKLIALVGGYPLKIIIDIESELFSIFISGDTKTDVNERGKGYATAARVALLDDYFKTPGNQLVVADANSFSINLTRSIGYRDVMPIIWLNYLAV</sequence>
<protein>
    <submittedName>
        <fullName evidence="1">Uncharacterized protein</fullName>
    </submittedName>
</protein>
<dbReference type="Gene3D" id="3.40.630.30">
    <property type="match status" value="1"/>
</dbReference>
<dbReference type="SUPFAM" id="SSF55729">
    <property type="entry name" value="Acyl-CoA N-acyltransferases (Nat)"/>
    <property type="match status" value="1"/>
</dbReference>
<comment type="caution">
    <text evidence="1">The sequence shown here is derived from an EMBL/GenBank/DDBJ whole genome shotgun (WGS) entry which is preliminary data.</text>
</comment>
<dbReference type="InterPro" id="IPR016181">
    <property type="entry name" value="Acyl_CoA_acyltransferase"/>
</dbReference>
<name>A0A0G0BCT3_9BACT</name>
<proteinExistence type="predicted"/>
<dbReference type="AlphaFoldDB" id="A0A0G0BCT3"/>
<organism evidence="1 2">
    <name type="scientific">Candidatus Roizmanbacteria bacterium GW2011_GWC2_35_12</name>
    <dbReference type="NCBI Taxonomy" id="1618485"/>
    <lineage>
        <taxon>Bacteria</taxon>
        <taxon>Candidatus Roizmaniibacteriota</taxon>
    </lineage>
</organism>
<gene>
    <name evidence="1" type="ORF">UR63_C0018G0003</name>
</gene>
<accession>A0A0G0BCT3</accession>
<dbReference type="Proteomes" id="UP000034127">
    <property type="component" value="Unassembled WGS sequence"/>
</dbReference>
<evidence type="ECO:0000313" key="2">
    <source>
        <dbReference type="Proteomes" id="UP000034127"/>
    </source>
</evidence>
<reference evidence="1 2" key="1">
    <citation type="journal article" date="2015" name="Nature">
        <title>rRNA introns, odd ribosomes, and small enigmatic genomes across a large radiation of phyla.</title>
        <authorList>
            <person name="Brown C.T."/>
            <person name="Hug L.A."/>
            <person name="Thomas B.C."/>
            <person name="Sharon I."/>
            <person name="Castelle C.J."/>
            <person name="Singh A."/>
            <person name="Wilkins M.J."/>
            <person name="Williams K.H."/>
            <person name="Banfield J.F."/>
        </authorList>
    </citation>
    <scope>NUCLEOTIDE SEQUENCE [LARGE SCALE GENOMIC DNA]</scope>
</reference>
<evidence type="ECO:0000313" key="1">
    <source>
        <dbReference type="EMBL" id="KKP67224.1"/>
    </source>
</evidence>
<dbReference type="EMBL" id="LBPX01000018">
    <property type="protein sequence ID" value="KKP67224.1"/>
    <property type="molecule type" value="Genomic_DNA"/>
</dbReference>